<accession>A0AAQ3M3D5</accession>
<dbReference type="PANTHER" id="PTHR13903">
    <property type="entry name" value="PIRIN-RELATED"/>
    <property type="match status" value="1"/>
</dbReference>
<keyword evidence="7" id="KW-1185">Reference proteome</keyword>
<name>A0AAQ3M3D5_9PEZI</name>
<evidence type="ECO:0000313" key="6">
    <source>
        <dbReference type="EMBL" id="WPH00065.1"/>
    </source>
</evidence>
<feature type="domain" description="Pirin C-terminal" evidence="5">
    <location>
        <begin position="255"/>
        <end position="360"/>
    </location>
</feature>
<dbReference type="Pfam" id="PF05726">
    <property type="entry name" value="Pirin_C"/>
    <property type="match status" value="1"/>
</dbReference>
<comment type="similarity">
    <text evidence="1 2">Belongs to the pirin family.</text>
</comment>
<proteinExistence type="inferred from homology"/>
<dbReference type="CDD" id="cd02247">
    <property type="entry name" value="cupin_pirin_C"/>
    <property type="match status" value="1"/>
</dbReference>
<gene>
    <name evidence="6" type="ORF">R9X50_00288800</name>
</gene>
<feature type="chain" id="PRO_5042926276" description="Pirin" evidence="3">
    <location>
        <begin position="22"/>
        <end position="379"/>
    </location>
</feature>
<keyword evidence="3" id="KW-0732">Signal</keyword>
<dbReference type="Gene3D" id="2.60.120.10">
    <property type="entry name" value="Jelly Rolls"/>
    <property type="match status" value="2"/>
</dbReference>
<dbReference type="SUPFAM" id="SSF51182">
    <property type="entry name" value="RmlC-like cupins"/>
    <property type="match status" value="1"/>
</dbReference>
<dbReference type="InterPro" id="IPR003829">
    <property type="entry name" value="Pirin_N_dom"/>
</dbReference>
<dbReference type="InterPro" id="IPR014710">
    <property type="entry name" value="RmlC-like_jellyroll"/>
</dbReference>
<evidence type="ECO:0000313" key="7">
    <source>
        <dbReference type="Proteomes" id="UP001303373"/>
    </source>
</evidence>
<evidence type="ECO:0000259" key="5">
    <source>
        <dbReference type="Pfam" id="PF05726"/>
    </source>
</evidence>
<dbReference type="EMBL" id="CP138583">
    <property type="protein sequence ID" value="WPH00065.1"/>
    <property type="molecule type" value="Genomic_DNA"/>
</dbReference>
<evidence type="ECO:0000256" key="3">
    <source>
        <dbReference type="SAM" id="SignalP"/>
    </source>
</evidence>
<reference evidence="6 7" key="1">
    <citation type="submission" date="2023-11" db="EMBL/GenBank/DDBJ databases">
        <title>An acidophilic fungus is an integral part of prey digestion in a carnivorous sundew plant.</title>
        <authorList>
            <person name="Tsai I.J."/>
        </authorList>
    </citation>
    <scope>NUCLEOTIDE SEQUENCE [LARGE SCALE GENOMIC DNA]</scope>
    <source>
        <strain evidence="6">169a</strain>
    </source>
</reference>
<organism evidence="6 7">
    <name type="scientific">Acrodontium crateriforme</name>
    <dbReference type="NCBI Taxonomy" id="150365"/>
    <lineage>
        <taxon>Eukaryota</taxon>
        <taxon>Fungi</taxon>
        <taxon>Dikarya</taxon>
        <taxon>Ascomycota</taxon>
        <taxon>Pezizomycotina</taxon>
        <taxon>Dothideomycetes</taxon>
        <taxon>Dothideomycetidae</taxon>
        <taxon>Mycosphaerellales</taxon>
        <taxon>Teratosphaeriaceae</taxon>
        <taxon>Acrodontium</taxon>
    </lineage>
</organism>
<dbReference type="CDD" id="cd02909">
    <property type="entry name" value="cupin_pirin_N"/>
    <property type="match status" value="1"/>
</dbReference>
<evidence type="ECO:0008006" key="8">
    <source>
        <dbReference type="Google" id="ProtNLM"/>
    </source>
</evidence>
<feature type="domain" description="Pirin N-terminal" evidence="4">
    <location>
        <begin position="101"/>
        <end position="198"/>
    </location>
</feature>
<feature type="signal peptide" evidence="3">
    <location>
        <begin position="1"/>
        <end position="21"/>
    </location>
</feature>
<dbReference type="Proteomes" id="UP001303373">
    <property type="component" value="Chromosome 4"/>
</dbReference>
<dbReference type="InterPro" id="IPR012093">
    <property type="entry name" value="Pirin"/>
</dbReference>
<dbReference type="InterPro" id="IPR011051">
    <property type="entry name" value="RmlC_Cupin_sf"/>
</dbReference>
<sequence length="379" mass="41260">MRLILATLICIAAIITTAVYQQDLVVEYMRPFVRPSTLNNIAKTLNLKTNSSLSAMASSTTFRGLPVIPPEDPSLNAASPKPRGIQTVFEAREQAEGAGATVRRSIGTPKLRNFTPFLMLDHFSVAVGAGFPDHPHRGQETITYLLSGAVDHEDFAGNKGTIETGDLQFMTAGRGIVHAEMPHDNGDGSSNVGMQLWVDLPKDLKDCEPRYRDLKAAEIPVATSDDSKVSVKVISGRSYGVDSVQELAYTPVWLLDVTIQPGGRLVQNLPAGWNAFAYTLDGNVTFDTGATKQQVARYHNTVFEQKGDQVIAFNAADANEPSRLILVAGMPLDQPIVQYGPFVLTDPSQVRKAMVDFSTYSNGFERAENWQSEIGKVMG</sequence>
<dbReference type="PANTHER" id="PTHR13903:SF8">
    <property type="entry name" value="PIRIN"/>
    <property type="match status" value="1"/>
</dbReference>
<evidence type="ECO:0000259" key="4">
    <source>
        <dbReference type="Pfam" id="PF02678"/>
    </source>
</evidence>
<evidence type="ECO:0000256" key="2">
    <source>
        <dbReference type="RuleBase" id="RU003457"/>
    </source>
</evidence>
<dbReference type="InterPro" id="IPR008778">
    <property type="entry name" value="Pirin_C_dom"/>
</dbReference>
<dbReference type="AlphaFoldDB" id="A0AAQ3M3D5"/>
<protein>
    <recommendedName>
        <fullName evidence="8">Pirin</fullName>
    </recommendedName>
</protein>
<evidence type="ECO:0000256" key="1">
    <source>
        <dbReference type="ARBA" id="ARBA00008416"/>
    </source>
</evidence>
<dbReference type="Pfam" id="PF02678">
    <property type="entry name" value="Pirin"/>
    <property type="match status" value="1"/>
</dbReference>